<reference evidence="2" key="1">
    <citation type="submission" date="2020-10" db="EMBL/GenBank/DDBJ databases">
        <authorList>
            <person name="Gilroy R."/>
        </authorList>
    </citation>
    <scope>NUCLEOTIDE SEQUENCE</scope>
    <source>
        <strain evidence="2">B3-2255</strain>
    </source>
</reference>
<organism evidence="2 3">
    <name type="scientific">Candidatus Merdivivens faecigallinarum</name>
    <dbReference type="NCBI Taxonomy" id="2840871"/>
    <lineage>
        <taxon>Bacteria</taxon>
        <taxon>Pseudomonadati</taxon>
        <taxon>Bacteroidota</taxon>
        <taxon>Bacteroidia</taxon>
        <taxon>Bacteroidales</taxon>
        <taxon>Muribaculaceae</taxon>
        <taxon>Muribaculaceae incertae sedis</taxon>
        <taxon>Candidatus Merdivivens</taxon>
    </lineage>
</organism>
<dbReference type="AlphaFoldDB" id="A0A9D9NPE7"/>
<evidence type="ECO:0000313" key="2">
    <source>
        <dbReference type="EMBL" id="MBO8481249.1"/>
    </source>
</evidence>
<sequence>MKTFIILSVCLLSLCFRANASQPPKSVKIRGTYTYFVPENVSMEQARNTAIERARLEALAKEFGTSVSQINTVSISSHNEESQTGFRSIGMTEVKGEWLSDIEEPKIEISYQDGQLIITASVYGKARRRDNADFDLLVKTLRNGIESETFKNNDHFSIGFKSPVNGYLSVYLLDDEAGTAYCLVPYENGNGKAREIKGNTDYRLLCTEDPLYPYDEETILTCKGDMEHNRLVIIFSENGFIMPITETGEYVPQLSSDDFSEWLYRNRMRDPDLQIMEKIVEIRNENN</sequence>
<reference evidence="2" key="2">
    <citation type="journal article" date="2021" name="PeerJ">
        <title>Extensive microbial diversity within the chicken gut microbiome revealed by metagenomics and culture.</title>
        <authorList>
            <person name="Gilroy R."/>
            <person name="Ravi A."/>
            <person name="Getino M."/>
            <person name="Pursley I."/>
            <person name="Horton D.L."/>
            <person name="Alikhan N.F."/>
            <person name="Baker D."/>
            <person name="Gharbi K."/>
            <person name="Hall N."/>
            <person name="Watson M."/>
            <person name="Adriaenssens E.M."/>
            <person name="Foster-Nyarko E."/>
            <person name="Jarju S."/>
            <person name="Secka A."/>
            <person name="Antonio M."/>
            <person name="Oren A."/>
            <person name="Chaudhuri R.R."/>
            <person name="La Ragione R."/>
            <person name="Hildebrand F."/>
            <person name="Pallen M.J."/>
        </authorList>
    </citation>
    <scope>NUCLEOTIDE SEQUENCE</scope>
    <source>
        <strain evidence="2">B3-2255</strain>
    </source>
</reference>
<accession>A0A9D9NPE7</accession>
<protein>
    <recommendedName>
        <fullName evidence="4">DUF4384 domain-containing protein</fullName>
    </recommendedName>
</protein>
<proteinExistence type="predicted"/>
<evidence type="ECO:0008006" key="4">
    <source>
        <dbReference type="Google" id="ProtNLM"/>
    </source>
</evidence>
<dbReference type="EMBL" id="JADILY010000034">
    <property type="protein sequence ID" value="MBO8481249.1"/>
    <property type="molecule type" value="Genomic_DNA"/>
</dbReference>
<keyword evidence="1" id="KW-0732">Signal</keyword>
<gene>
    <name evidence="2" type="ORF">IAC87_01735</name>
</gene>
<feature type="chain" id="PRO_5038977618" description="DUF4384 domain-containing protein" evidence="1">
    <location>
        <begin position="21"/>
        <end position="287"/>
    </location>
</feature>
<feature type="signal peptide" evidence="1">
    <location>
        <begin position="1"/>
        <end position="20"/>
    </location>
</feature>
<name>A0A9D9NPE7_9BACT</name>
<evidence type="ECO:0000256" key="1">
    <source>
        <dbReference type="SAM" id="SignalP"/>
    </source>
</evidence>
<dbReference type="Proteomes" id="UP000823772">
    <property type="component" value="Unassembled WGS sequence"/>
</dbReference>
<evidence type="ECO:0000313" key="3">
    <source>
        <dbReference type="Proteomes" id="UP000823772"/>
    </source>
</evidence>
<comment type="caution">
    <text evidence="2">The sequence shown here is derived from an EMBL/GenBank/DDBJ whole genome shotgun (WGS) entry which is preliminary data.</text>
</comment>